<dbReference type="Gene3D" id="3.40.930.10">
    <property type="entry name" value="Mannitol-specific EII, Chain A"/>
    <property type="match status" value="1"/>
</dbReference>
<dbReference type="Pfam" id="PF00359">
    <property type="entry name" value="PTS_EIIA_2"/>
    <property type="match status" value="1"/>
</dbReference>
<evidence type="ECO:0000313" key="2">
    <source>
        <dbReference type="EMBL" id="KPK63935.1"/>
    </source>
</evidence>
<proteinExistence type="predicted"/>
<dbReference type="AlphaFoldDB" id="A0A0S8FT88"/>
<comment type="caution">
    <text evidence="2">The sequence shown here is derived from an EMBL/GenBank/DDBJ whole genome shotgun (WGS) entry which is preliminary data.</text>
</comment>
<accession>A0A0S8FT88</accession>
<feature type="domain" description="PTS EIIA type-2" evidence="1">
    <location>
        <begin position="4"/>
        <end position="142"/>
    </location>
</feature>
<dbReference type="InterPro" id="IPR016152">
    <property type="entry name" value="PTrfase/Anion_transptr"/>
</dbReference>
<sequence length="145" mass="16395">MLADYLDKDRILLNVTAEKYRDMLVRMLETSAEQDKLCVVDNILQREKIMPTAIGKGIFLPRAVLRDKSKSEVIIATNPSGLSFEDYGPMQAYIIVLFLFSEKDDSAAILAQTLRLLSDDTLRSDILESIAPIDVIKAISEWEEE</sequence>
<evidence type="ECO:0000313" key="3">
    <source>
        <dbReference type="Proteomes" id="UP000051373"/>
    </source>
</evidence>
<dbReference type="PANTHER" id="PTHR47738:SF1">
    <property type="entry name" value="NITROGEN REGULATORY PROTEIN"/>
    <property type="match status" value="1"/>
</dbReference>
<reference evidence="2 3" key="1">
    <citation type="journal article" date="2015" name="Microbiome">
        <title>Genomic resolution of linkages in carbon, nitrogen, and sulfur cycling among widespread estuary sediment bacteria.</title>
        <authorList>
            <person name="Baker B.J."/>
            <person name="Lazar C.S."/>
            <person name="Teske A.P."/>
            <person name="Dick G.J."/>
        </authorList>
    </citation>
    <scope>NUCLEOTIDE SEQUENCE [LARGE SCALE GENOMIC DNA]</scope>
    <source>
        <strain evidence="2">SM23_42</strain>
    </source>
</reference>
<dbReference type="PROSITE" id="PS51094">
    <property type="entry name" value="PTS_EIIA_TYPE_2"/>
    <property type="match status" value="1"/>
</dbReference>
<evidence type="ECO:0000259" key="1">
    <source>
        <dbReference type="PROSITE" id="PS51094"/>
    </source>
</evidence>
<dbReference type="STRING" id="1703779.AMJ83_04470"/>
<name>A0A0S8FT88_UNCW3</name>
<protein>
    <recommendedName>
        <fullName evidence="1">PTS EIIA type-2 domain-containing protein</fullName>
    </recommendedName>
</protein>
<dbReference type="GO" id="GO:0030295">
    <property type="term" value="F:protein kinase activator activity"/>
    <property type="evidence" value="ECO:0007669"/>
    <property type="project" value="TreeGrafter"/>
</dbReference>
<dbReference type="Proteomes" id="UP000051373">
    <property type="component" value="Unassembled WGS sequence"/>
</dbReference>
<gene>
    <name evidence="2" type="ORF">AMJ83_04470</name>
</gene>
<dbReference type="InterPro" id="IPR051541">
    <property type="entry name" value="PTS_SugarTrans_NitroReg"/>
</dbReference>
<organism evidence="2 3">
    <name type="scientific">candidate division WOR_3 bacterium SM23_42</name>
    <dbReference type="NCBI Taxonomy" id="1703779"/>
    <lineage>
        <taxon>Bacteria</taxon>
        <taxon>Bacteria division WOR-3</taxon>
    </lineage>
</organism>
<dbReference type="EMBL" id="LJUJ01000007">
    <property type="protein sequence ID" value="KPK63935.1"/>
    <property type="molecule type" value="Genomic_DNA"/>
</dbReference>
<dbReference type="SUPFAM" id="SSF55804">
    <property type="entry name" value="Phoshotransferase/anion transport protein"/>
    <property type="match status" value="1"/>
</dbReference>
<dbReference type="InterPro" id="IPR002178">
    <property type="entry name" value="PTS_EIIA_type-2_dom"/>
</dbReference>
<dbReference type="PANTHER" id="PTHR47738">
    <property type="entry name" value="PTS SYSTEM FRUCTOSE-LIKE EIIA COMPONENT-RELATED"/>
    <property type="match status" value="1"/>
</dbReference>